<dbReference type="Gene3D" id="3.60.15.10">
    <property type="entry name" value="Ribonuclease Z/Hydroxyacylglutathione hydrolase-like"/>
    <property type="match status" value="1"/>
</dbReference>
<feature type="domain" description="Metallo-beta-lactamase" evidence="2">
    <location>
        <begin position="29"/>
        <end position="240"/>
    </location>
</feature>
<dbReference type="InterPro" id="IPR036866">
    <property type="entry name" value="RibonucZ/Hydroxyglut_hydro"/>
</dbReference>
<keyword evidence="4" id="KW-1185">Reference proteome</keyword>
<feature type="coiled-coil region" evidence="1">
    <location>
        <begin position="110"/>
        <end position="137"/>
    </location>
</feature>
<dbReference type="PANTHER" id="PTHR42951">
    <property type="entry name" value="METALLO-BETA-LACTAMASE DOMAIN-CONTAINING"/>
    <property type="match status" value="1"/>
</dbReference>
<protein>
    <submittedName>
        <fullName evidence="3">MBL fold metallo-hydrolase</fullName>
    </submittedName>
</protein>
<dbReference type="InterPro" id="IPR001279">
    <property type="entry name" value="Metallo-B-lactamas"/>
</dbReference>
<dbReference type="Pfam" id="PF00753">
    <property type="entry name" value="Lactamase_B"/>
    <property type="match status" value="1"/>
</dbReference>
<dbReference type="InterPro" id="IPR050855">
    <property type="entry name" value="NDM-1-like"/>
</dbReference>
<reference evidence="4" key="1">
    <citation type="journal article" date="2019" name="Int. J. Syst. Evol. Microbiol.">
        <title>The Global Catalogue of Microorganisms (GCM) 10K type strain sequencing project: providing services to taxonomists for standard genome sequencing and annotation.</title>
        <authorList>
            <consortium name="The Broad Institute Genomics Platform"/>
            <consortium name="The Broad Institute Genome Sequencing Center for Infectious Disease"/>
            <person name="Wu L."/>
            <person name="Ma J."/>
        </authorList>
    </citation>
    <scope>NUCLEOTIDE SEQUENCE [LARGE SCALE GENOMIC DNA]</scope>
    <source>
        <strain evidence="4">CCUG 59778</strain>
    </source>
</reference>
<keyword evidence="1" id="KW-0175">Coiled coil</keyword>
<name>A0ABV8X1J4_9LACT</name>
<dbReference type="CDD" id="cd16282">
    <property type="entry name" value="metallo-hydrolase-like_MBL-fold"/>
    <property type="match status" value="1"/>
</dbReference>
<evidence type="ECO:0000259" key="2">
    <source>
        <dbReference type="SMART" id="SM00849"/>
    </source>
</evidence>
<evidence type="ECO:0000313" key="4">
    <source>
        <dbReference type="Proteomes" id="UP001595817"/>
    </source>
</evidence>
<proteinExistence type="predicted"/>
<dbReference type="PANTHER" id="PTHR42951:SF4">
    <property type="entry name" value="ACYL-COENZYME A THIOESTERASE MBLAC2"/>
    <property type="match status" value="1"/>
</dbReference>
<dbReference type="Proteomes" id="UP001595817">
    <property type="component" value="Unassembled WGS sequence"/>
</dbReference>
<organism evidence="3 4">
    <name type="scientific">Chungangia koreensis</name>
    <dbReference type="NCBI Taxonomy" id="752657"/>
    <lineage>
        <taxon>Bacteria</taxon>
        <taxon>Bacillati</taxon>
        <taxon>Bacillota</taxon>
        <taxon>Bacilli</taxon>
        <taxon>Lactobacillales</taxon>
        <taxon>Chungangia</taxon>
    </lineage>
</organism>
<evidence type="ECO:0000256" key="1">
    <source>
        <dbReference type="SAM" id="Coils"/>
    </source>
</evidence>
<dbReference type="SMART" id="SM00849">
    <property type="entry name" value="Lactamase_B"/>
    <property type="match status" value="1"/>
</dbReference>
<dbReference type="EMBL" id="JBHSEC010000001">
    <property type="protein sequence ID" value="MFC4408850.1"/>
    <property type="molecule type" value="Genomic_DNA"/>
</dbReference>
<dbReference type="RefSeq" id="WP_378150983.1">
    <property type="nucleotide sequence ID" value="NZ_JBHSEC010000001.1"/>
</dbReference>
<gene>
    <name evidence="3" type="ORF">ACFOZY_00230</name>
</gene>
<accession>A0ABV8X1J4</accession>
<comment type="caution">
    <text evidence="3">The sequence shown here is derived from an EMBL/GenBank/DDBJ whole genome shotgun (WGS) entry which is preliminary data.</text>
</comment>
<evidence type="ECO:0000313" key="3">
    <source>
        <dbReference type="EMBL" id="MFC4408850.1"/>
    </source>
</evidence>
<sequence length="300" mass="33745">MNLHSVHFELSKLADGVYAAIATESGGSVGNAGFVDLGDQTIVFDTFNTQQAAEELKKLAESLTGNSVSTVINSHWHGDHIRGNQVFADSIIISSHLTYNTMKKLHPERIAKQQEGLAQLEEYIQSLKQQKDEHLNNKISFLEHIQKSLPTLTLTLPHVTFERSFHFHGSKRSAQLITLGGGHSICDSFLYLPDDDIAFLSDLLFVNTHPSFLEESDVHHWIHMLEDIEQLEIKQLVPGHGPIGDVENIRQVKSYIQLLTQLSETNDEVFEIPSDYAHWASPEVFHQNMKLLMSNSLVKS</sequence>
<dbReference type="SUPFAM" id="SSF56281">
    <property type="entry name" value="Metallo-hydrolase/oxidoreductase"/>
    <property type="match status" value="1"/>
</dbReference>